<keyword evidence="2" id="KW-0488">Methylation</keyword>
<dbReference type="PROSITE" id="PS50846">
    <property type="entry name" value="HMA_2"/>
    <property type="match status" value="1"/>
</dbReference>
<evidence type="ECO:0000313" key="9">
    <source>
        <dbReference type="Proteomes" id="UP001630127"/>
    </source>
</evidence>
<dbReference type="PANTHER" id="PTHR45868">
    <property type="entry name" value="HEAVY METAL-ASSOCIATED ISOPRENYLATED PLANT PROTEIN 33-RELATED"/>
    <property type="match status" value="1"/>
</dbReference>
<keyword evidence="4" id="KW-0449">Lipoprotein</keyword>
<comment type="caution">
    <text evidence="8">The sequence shown here is derived from an EMBL/GenBank/DDBJ whole genome shotgun (WGS) entry which is preliminary data.</text>
</comment>
<dbReference type="Gene3D" id="3.30.70.100">
    <property type="match status" value="1"/>
</dbReference>
<proteinExistence type="inferred from homology"/>
<dbReference type="GO" id="GO:0016020">
    <property type="term" value="C:membrane"/>
    <property type="evidence" value="ECO:0007669"/>
    <property type="project" value="UniProtKB-SubCell"/>
</dbReference>
<protein>
    <recommendedName>
        <fullName evidence="7">HMA domain-containing protein</fullName>
    </recommendedName>
</protein>
<feature type="domain" description="HMA" evidence="7">
    <location>
        <begin position="16"/>
        <end position="79"/>
    </location>
</feature>
<evidence type="ECO:0000313" key="8">
    <source>
        <dbReference type="EMBL" id="KAL3516043.1"/>
    </source>
</evidence>
<dbReference type="CDD" id="cd00371">
    <property type="entry name" value="HMA"/>
    <property type="match status" value="1"/>
</dbReference>
<sequence>MAAQEVLEDPSEPTKYKKWILKVSIHCEGCKRKVKKILTQVEGVHEVDIDTKQQKVTVTGNVEGETLLRKLIKSGKHAKLWPENAGQKEKKSSKCKNKEKLTEAQETIEKPCQGSVKEIKPPIIKVEVAVQEPSENSQGGGVKDTDGGGGGGGVTKCIEESGGGASEVATSEGGTTIGGLDQVVKELKMEEKKWESGDTGGAQPPPAVEGKGVENNTTSPVIGKVKSGGGGNDGGSSGKMKRIEGQNGNSVRGEKSSATQEAMRMGKNHVDGPPSIPVPAHHKPTSHHGYDHYPPQYYGPSGLPPVYAVSYNTTNPTTSYTASYYASAPPNSYVYSHSGGPDVQAPPSDLDAHPRQPLDSFEIFSDENPNGCSIM</sequence>
<dbReference type="Proteomes" id="UP001630127">
    <property type="component" value="Unassembled WGS sequence"/>
</dbReference>
<comment type="similarity">
    <text evidence="5">Belongs to the HIPP family.</text>
</comment>
<comment type="subcellular location">
    <subcellularLocation>
        <location evidence="1">Membrane</location>
        <topology evidence="1">Peripheral membrane protein</topology>
    </subcellularLocation>
</comment>
<evidence type="ECO:0000256" key="2">
    <source>
        <dbReference type="ARBA" id="ARBA00022481"/>
    </source>
</evidence>
<keyword evidence="9" id="KW-1185">Reference proteome</keyword>
<gene>
    <name evidence="8" type="ORF">ACH5RR_022945</name>
</gene>
<feature type="compositionally biased region" description="Basic and acidic residues" evidence="6">
    <location>
        <begin position="183"/>
        <end position="196"/>
    </location>
</feature>
<feature type="compositionally biased region" description="Gly residues" evidence="6">
    <location>
        <begin position="138"/>
        <end position="154"/>
    </location>
</feature>
<evidence type="ECO:0000256" key="6">
    <source>
        <dbReference type="SAM" id="MobiDB-lite"/>
    </source>
</evidence>
<keyword evidence="3" id="KW-0479">Metal-binding</keyword>
<feature type="region of interest" description="Disordered" evidence="6">
    <location>
        <begin position="336"/>
        <end position="375"/>
    </location>
</feature>
<dbReference type="EMBL" id="JBJUIK010000010">
    <property type="protein sequence ID" value="KAL3516043.1"/>
    <property type="molecule type" value="Genomic_DNA"/>
</dbReference>
<evidence type="ECO:0000256" key="1">
    <source>
        <dbReference type="ARBA" id="ARBA00004170"/>
    </source>
</evidence>
<reference evidence="8 9" key="1">
    <citation type="submission" date="2024-11" db="EMBL/GenBank/DDBJ databases">
        <title>A near-complete genome assembly of Cinchona calisaya.</title>
        <authorList>
            <person name="Lian D.C."/>
            <person name="Zhao X.W."/>
            <person name="Wei L."/>
        </authorList>
    </citation>
    <scope>NUCLEOTIDE SEQUENCE [LARGE SCALE GENOMIC DNA]</scope>
    <source>
        <tissue evidence="8">Nenye</tissue>
    </source>
</reference>
<organism evidence="8 9">
    <name type="scientific">Cinchona calisaya</name>
    <dbReference type="NCBI Taxonomy" id="153742"/>
    <lineage>
        <taxon>Eukaryota</taxon>
        <taxon>Viridiplantae</taxon>
        <taxon>Streptophyta</taxon>
        <taxon>Embryophyta</taxon>
        <taxon>Tracheophyta</taxon>
        <taxon>Spermatophyta</taxon>
        <taxon>Magnoliopsida</taxon>
        <taxon>eudicotyledons</taxon>
        <taxon>Gunneridae</taxon>
        <taxon>Pentapetalae</taxon>
        <taxon>asterids</taxon>
        <taxon>lamiids</taxon>
        <taxon>Gentianales</taxon>
        <taxon>Rubiaceae</taxon>
        <taxon>Cinchonoideae</taxon>
        <taxon>Cinchoneae</taxon>
        <taxon>Cinchona</taxon>
    </lineage>
</organism>
<dbReference type="InterPro" id="IPR036163">
    <property type="entry name" value="HMA_dom_sf"/>
</dbReference>
<feature type="compositionally biased region" description="Polar residues" evidence="6">
    <location>
        <begin position="246"/>
        <end position="260"/>
    </location>
</feature>
<dbReference type="PANTHER" id="PTHR45868:SF69">
    <property type="entry name" value="HEAVY METAL-ASSOCIATED ISOPRENYLATED PLANT PROTEIN 35"/>
    <property type="match status" value="1"/>
</dbReference>
<keyword evidence="4" id="KW-0636">Prenylation</keyword>
<evidence type="ECO:0000256" key="3">
    <source>
        <dbReference type="ARBA" id="ARBA00022723"/>
    </source>
</evidence>
<dbReference type="InterPro" id="IPR006121">
    <property type="entry name" value="HMA_dom"/>
</dbReference>
<name>A0ABD2Z9A5_9GENT</name>
<evidence type="ECO:0000259" key="7">
    <source>
        <dbReference type="PROSITE" id="PS50846"/>
    </source>
</evidence>
<feature type="compositionally biased region" description="Gly residues" evidence="6">
    <location>
        <begin position="226"/>
        <end position="237"/>
    </location>
</feature>
<dbReference type="GO" id="GO:0046872">
    <property type="term" value="F:metal ion binding"/>
    <property type="evidence" value="ECO:0007669"/>
    <property type="project" value="UniProtKB-KW"/>
</dbReference>
<dbReference type="FunFam" id="3.30.70.100:FF:000008">
    <property type="entry name" value="Copper transport protein ATOX1"/>
    <property type="match status" value="1"/>
</dbReference>
<accession>A0ABD2Z9A5</accession>
<dbReference type="AlphaFoldDB" id="A0ABD2Z9A5"/>
<dbReference type="SUPFAM" id="SSF55008">
    <property type="entry name" value="HMA, heavy metal-associated domain"/>
    <property type="match status" value="1"/>
</dbReference>
<dbReference type="Pfam" id="PF00403">
    <property type="entry name" value="HMA"/>
    <property type="match status" value="1"/>
</dbReference>
<evidence type="ECO:0000256" key="4">
    <source>
        <dbReference type="ARBA" id="ARBA00023289"/>
    </source>
</evidence>
<dbReference type="GO" id="GO:0009626">
    <property type="term" value="P:plant-type hypersensitive response"/>
    <property type="evidence" value="ECO:0007669"/>
    <property type="project" value="UniProtKB-KW"/>
</dbReference>
<evidence type="ECO:0000256" key="5">
    <source>
        <dbReference type="ARBA" id="ARBA00024045"/>
    </source>
</evidence>
<feature type="region of interest" description="Disordered" evidence="6">
    <location>
        <begin position="131"/>
        <end position="261"/>
    </location>
</feature>